<reference evidence="4" key="1">
    <citation type="journal article" date="2020" name="Appl. Environ. Microbiol.">
        <title>Diazotrophic Anaeromyxobacter Isolates from Soils.</title>
        <authorList>
            <person name="Masuda Y."/>
            <person name="Yamanaka H."/>
            <person name="Xu Z.X."/>
            <person name="Shiratori Y."/>
            <person name="Aono T."/>
            <person name="Amachi S."/>
            <person name="Senoo K."/>
            <person name="Itoh H."/>
        </authorList>
    </citation>
    <scope>NUCLEOTIDE SEQUENCE [LARGE SCALE GENOMIC DNA]</scope>
    <source>
        <strain evidence="4">R267</strain>
    </source>
</reference>
<dbReference type="NCBIfam" id="TIGR04551">
    <property type="entry name" value="TIGR04551 family protein"/>
    <property type="match status" value="1"/>
</dbReference>
<gene>
    <name evidence="3" type="ORF">AMYX_40960</name>
</gene>
<dbReference type="InterPro" id="IPR030884">
    <property type="entry name" value="CHP04551"/>
</dbReference>
<keyword evidence="2" id="KW-0732">Signal</keyword>
<feature type="compositionally biased region" description="Low complexity" evidence="1">
    <location>
        <begin position="368"/>
        <end position="386"/>
    </location>
</feature>
<evidence type="ECO:0008006" key="5">
    <source>
        <dbReference type="Google" id="ProtNLM"/>
    </source>
</evidence>
<feature type="chain" id="PRO_5029501497" description="TIGR04551 family protein" evidence="2">
    <location>
        <begin position="24"/>
        <end position="647"/>
    </location>
</feature>
<sequence>MSRLCAVLLAASTLIPLRAIAQAAEAKPASPAAPSLAPAPAAAPSGAPVDPATRDLVRREVERAKEEMRDEVRAEIQGAQSAREFMETSAAGDRPKLEFLQLNGYLRVRGDLMDNFDLRRAADPDGYFLFPRPLRDPDHRGTLTSGNMRFRLEPTLNVSEQIRVMSQIDILDNLVLGSTPVGSFARSDSVLYPFQSTSQVPPTAGLNSDRNSMVAKRAWAEVQTPVGLLSFGRMPSSWGLGVLSHAGAGIDDDLGDSVDRLQFALTPISTPVGRLVLVPMYEIVATGVTSQDFRVSSGLGQPFDRDMADDAKAIGLKIVRADSDDEVKRKLERGEGALAFGAWYMYKTQAYEFPQWLAAGAVPAGGTPVGGVTTPPSTGSTNPTANDPVTGSSVKRDAYAHTLDLWTKYQTKKFRFELELAGIYGQIGNAAQDASGNGVGPVLLRQFGGAAQAAWTLGKFTLGGEAGMASGDRNPGFGNRPGRGCYTSSTSSTLTTTCLQPQAGDVDGMQFAPGDKVQDIRNFRFNPAYHVDLILWRDILQGVTDAFYLKPTLRYEFIEGLAATLSVIYSQAIYASSTPSSTSTPLGLEVDSGLNYKSDDGFLAWLNVGMLQPLSGLGYGAAGAPIGAPQGDLSRAWAIRSGVAVKF</sequence>
<name>A0A7I9VSG7_9BACT</name>
<evidence type="ECO:0000313" key="3">
    <source>
        <dbReference type="EMBL" id="GEJ59355.1"/>
    </source>
</evidence>
<comment type="caution">
    <text evidence="3">The sequence shown here is derived from an EMBL/GenBank/DDBJ whole genome shotgun (WGS) entry which is preliminary data.</text>
</comment>
<dbReference type="EMBL" id="BJTG01000013">
    <property type="protein sequence ID" value="GEJ59355.1"/>
    <property type="molecule type" value="Genomic_DNA"/>
</dbReference>
<feature type="region of interest" description="Disordered" evidence="1">
    <location>
        <begin position="30"/>
        <end position="53"/>
    </location>
</feature>
<keyword evidence="4" id="KW-1185">Reference proteome</keyword>
<feature type="signal peptide" evidence="2">
    <location>
        <begin position="1"/>
        <end position="23"/>
    </location>
</feature>
<dbReference type="RefSeq" id="WP_176068765.1">
    <property type="nucleotide sequence ID" value="NZ_BJTG01000013.1"/>
</dbReference>
<feature type="compositionally biased region" description="Low complexity" evidence="1">
    <location>
        <begin position="30"/>
        <end position="51"/>
    </location>
</feature>
<organism evidence="3 4">
    <name type="scientific">Anaeromyxobacter diazotrophicus</name>
    <dbReference type="NCBI Taxonomy" id="2590199"/>
    <lineage>
        <taxon>Bacteria</taxon>
        <taxon>Pseudomonadati</taxon>
        <taxon>Myxococcota</taxon>
        <taxon>Myxococcia</taxon>
        <taxon>Myxococcales</taxon>
        <taxon>Cystobacterineae</taxon>
        <taxon>Anaeromyxobacteraceae</taxon>
        <taxon>Anaeromyxobacter</taxon>
    </lineage>
</organism>
<evidence type="ECO:0000313" key="4">
    <source>
        <dbReference type="Proteomes" id="UP000503640"/>
    </source>
</evidence>
<dbReference type="AlphaFoldDB" id="A0A7I9VSG7"/>
<accession>A0A7I9VSG7</accession>
<protein>
    <recommendedName>
        <fullName evidence="5">TIGR04551 family protein</fullName>
    </recommendedName>
</protein>
<proteinExistence type="predicted"/>
<dbReference type="Proteomes" id="UP000503640">
    <property type="component" value="Unassembled WGS sequence"/>
</dbReference>
<evidence type="ECO:0000256" key="1">
    <source>
        <dbReference type="SAM" id="MobiDB-lite"/>
    </source>
</evidence>
<feature type="region of interest" description="Disordered" evidence="1">
    <location>
        <begin position="368"/>
        <end position="392"/>
    </location>
</feature>
<evidence type="ECO:0000256" key="2">
    <source>
        <dbReference type="SAM" id="SignalP"/>
    </source>
</evidence>